<dbReference type="PROSITE" id="PS51898">
    <property type="entry name" value="TYR_RECOMBINASE"/>
    <property type="match status" value="1"/>
</dbReference>
<dbReference type="GO" id="GO:0003677">
    <property type="term" value="F:DNA binding"/>
    <property type="evidence" value="ECO:0007669"/>
    <property type="project" value="InterPro"/>
</dbReference>
<feature type="domain" description="Tyr recombinase" evidence="2">
    <location>
        <begin position="2"/>
        <end position="222"/>
    </location>
</feature>
<dbReference type="GO" id="GO:0015074">
    <property type="term" value="P:DNA integration"/>
    <property type="evidence" value="ECO:0007669"/>
    <property type="project" value="InterPro"/>
</dbReference>
<organism evidence="3 4">
    <name type="scientific">Photobacterium chitinilyticum</name>
    <dbReference type="NCBI Taxonomy" id="2485123"/>
    <lineage>
        <taxon>Bacteria</taxon>
        <taxon>Pseudomonadati</taxon>
        <taxon>Pseudomonadota</taxon>
        <taxon>Gammaproteobacteria</taxon>
        <taxon>Vibrionales</taxon>
        <taxon>Vibrionaceae</taxon>
        <taxon>Photobacterium</taxon>
    </lineage>
</organism>
<name>A0A444JIG8_9GAMM</name>
<dbReference type="Pfam" id="PF00589">
    <property type="entry name" value="Phage_integrase"/>
    <property type="match status" value="1"/>
</dbReference>
<reference evidence="3 4" key="1">
    <citation type="submission" date="2018-11" db="EMBL/GenBank/DDBJ databases">
        <title>Photobacterium sp. BEI247 sp. nov., a marine bacterium isolated from Yongle Blue Hole in the South China Sea.</title>
        <authorList>
            <person name="Wang X."/>
        </authorList>
    </citation>
    <scope>NUCLEOTIDE SEQUENCE [LARGE SCALE GENOMIC DNA]</scope>
    <source>
        <strain evidence="4">BEI247</strain>
    </source>
</reference>
<dbReference type="EMBL" id="RJLM01000024">
    <property type="protein sequence ID" value="RWX52855.1"/>
    <property type="molecule type" value="Genomic_DNA"/>
</dbReference>
<gene>
    <name evidence="3" type="ORF">EDI28_25025</name>
</gene>
<dbReference type="Proteomes" id="UP000287563">
    <property type="component" value="Unassembled WGS sequence"/>
</dbReference>
<sequence>MPRVKILETDDVQELVNQNSAPPNGKRDCCLIMSALLWGLTMSEMSLLSLEDVMGKHGVFYRIWTLPASIAYNGIARELRTEDHLLMFLEPYMDWVVKHKFQRSNLHTYRQRKPESPFFLNDSGEGYAMSPRVKGGSDYQPRSMNDKFRKMVAKTSLQGVTPTTFRDSWVKAMYEAGCGYSDLQAVSGIRSKATLSKKVKPTERDLEAVFKTVYNRVKFPKG</sequence>
<protein>
    <submittedName>
        <fullName evidence="3">Site-specific integrase</fullName>
    </submittedName>
</protein>
<evidence type="ECO:0000313" key="3">
    <source>
        <dbReference type="EMBL" id="RWX52855.1"/>
    </source>
</evidence>
<comment type="caution">
    <text evidence="3">The sequence shown here is derived from an EMBL/GenBank/DDBJ whole genome shotgun (WGS) entry which is preliminary data.</text>
</comment>
<dbReference type="SUPFAM" id="SSF56349">
    <property type="entry name" value="DNA breaking-rejoining enzymes"/>
    <property type="match status" value="1"/>
</dbReference>
<dbReference type="Gene3D" id="1.10.443.10">
    <property type="entry name" value="Intergrase catalytic core"/>
    <property type="match status" value="1"/>
</dbReference>
<evidence type="ECO:0000259" key="2">
    <source>
        <dbReference type="PROSITE" id="PS51898"/>
    </source>
</evidence>
<dbReference type="OrthoDB" id="6358115at2"/>
<dbReference type="InterPro" id="IPR011010">
    <property type="entry name" value="DNA_brk_join_enz"/>
</dbReference>
<dbReference type="RefSeq" id="WP_128786550.1">
    <property type="nucleotide sequence ID" value="NZ_RJLM01000024.1"/>
</dbReference>
<accession>A0A444JIG8</accession>
<proteinExistence type="predicted"/>
<dbReference type="AlphaFoldDB" id="A0A444JIG8"/>
<keyword evidence="1" id="KW-0233">DNA recombination</keyword>
<dbReference type="GO" id="GO:0006310">
    <property type="term" value="P:DNA recombination"/>
    <property type="evidence" value="ECO:0007669"/>
    <property type="project" value="UniProtKB-KW"/>
</dbReference>
<keyword evidence="4" id="KW-1185">Reference proteome</keyword>
<dbReference type="InterPro" id="IPR013762">
    <property type="entry name" value="Integrase-like_cat_sf"/>
</dbReference>
<evidence type="ECO:0000256" key="1">
    <source>
        <dbReference type="ARBA" id="ARBA00023172"/>
    </source>
</evidence>
<evidence type="ECO:0000313" key="4">
    <source>
        <dbReference type="Proteomes" id="UP000287563"/>
    </source>
</evidence>
<dbReference type="InterPro" id="IPR002104">
    <property type="entry name" value="Integrase_catalytic"/>
</dbReference>